<dbReference type="OrthoDB" id="309640at2759"/>
<dbReference type="InterPro" id="IPR006175">
    <property type="entry name" value="YjgF/YER057c/UK114"/>
</dbReference>
<dbReference type="GO" id="GO:0005829">
    <property type="term" value="C:cytosol"/>
    <property type="evidence" value="ECO:0007669"/>
    <property type="project" value="TreeGrafter"/>
</dbReference>
<keyword evidence="3" id="KW-1185">Reference proteome</keyword>
<dbReference type="GO" id="GO:0019239">
    <property type="term" value="F:deaminase activity"/>
    <property type="evidence" value="ECO:0007669"/>
    <property type="project" value="TreeGrafter"/>
</dbReference>
<dbReference type="GO" id="GO:0005739">
    <property type="term" value="C:mitochondrion"/>
    <property type="evidence" value="ECO:0007669"/>
    <property type="project" value="TreeGrafter"/>
</dbReference>
<dbReference type="InterPro" id="IPR035959">
    <property type="entry name" value="RutC-like_sf"/>
</dbReference>
<protein>
    <submittedName>
        <fullName evidence="2">RutC family protein</fullName>
    </submittedName>
</protein>
<organism evidence="2 3">
    <name type="scientific">Pseudolycoriella hygida</name>
    <dbReference type="NCBI Taxonomy" id="35572"/>
    <lineage>
        <taxon>Eukaryota</taxon>
        <taxon>Metazoa</taxon>
        <taxon>Ecdysozoa</taxon>
        <taxon>Arthropoda</taxon>
        <taxon>Hexapoda</taxon>
        <taxon>Insecta</taxon>
        <taxon>Pterygota</taxon>
        <taxon>Neoptera</taxon>
        <taxon>Endopterygota</taxon>
        <taxon>Diptera</taxon>
        <taxon>Nematocera</taxon>
        <taxon>Sciaroidea</taxon>
        <taxon>Sciaridae</taxon>
        <taxon>Pseudolycoriella</taxon>
    </lineage>
</organism>
<dbReference type="SUPFAM" id="SSF55298">
    <property type="entry name" value="YjgF-like"/>
    <property type="match status" value="1"/>
</dbReference>
<dbReference type="Proteomes" id="UP001151699">
    <property type="component" value="Chromosome B"/>
</dbReference>
<sequence length="133" mass="14048">MSQIVRKLINSKEAAKPVAPYNQAVVADGIVYVSGCLGLCKDTNALVSGGAANEMAQALQNMKVILEAAGSGIDKVVKTMIFVDDLADFARVNQEYKKGTKNFEVSESEEVTMVAKLPANAKVEIDAVAIVGT</sequence>
<proteinExistence type="inferred from homology"/>
<dbReference type="PANTHER" id="PTHR11803:SF39">
    <property type="entry name" value="2-IMINOBUTANOATE_2-IMINOPROPANOATE DEAMINASE"/>
    <property type="match status" value="1"/>
</dbReference>
<dbReference type="Gene3D" id="3.30.1330.40">
    <property type="entry name" value="RutC-like"/>
    <property type="match status" value="1"/>
</dbReference>
<gene>
    <name evidence="2" type="primary">UK114_2</name>
    <name evidence="2" type="ORF">Bhyg_07491</name>
</gene>
<dbReference type="PANTHER" id="PTHR11803">
    <property type="entry name" value="2-IMINOBUTANOATE/2-IMINOPROPANOATE DEAMINASE RIDA"/>
    <property type="match status" value="1"/>
</dbReference>
<name>A0A9Q0S408_9DIPT</name>
<dbReference type="Pfam" id="PF01042">
    <property type="entry name" value="Ribonuc_L-PSP"/>
    <property type="match status" value="1"/>
</dbReference>
<dbReference type="FunFam" id="3.30.1330.40:FF:000001">
    <property type="entry name" value="L-PSP family endoribonuclease"/>
    <property type="match status" value="1"/>
</dbReference>
<dbReference type="NCBIfam" id="TIGR00004">
    <property type="entry name" value="Rid family detoxifying hydrolase"/>
    <property type="match status" value="1"/>
</dbReference>
<evidence type="ECO:0000256" key="1">
    <source>
        <dbReference type="ARBA" id="ARBA00010552"/>
    </source>
</evidence>
<dbReference type="CDD" id="cd00448">
    <property type="entry name" value="YjgF_YER057c_UK114_family"/>
    <property type="match status" value="1"/>
</dbReference>
<dbReference type="AlphaFoldDB" id="A0A9Q0S408"/>
<comment type="similarity">
    <text evidence="1">Belongs to the RutC family.</text>
</comment>
<reference evidence="2" key="1">
    <citation type="submission" date="2022-07" db="EMBL/GenBank/DDBJ databases">
        <authorList>
            <person name="Trinca V."/>
            <person name="Uliana J.V.C."/>
            <person name="Torres T.T."/>
            <person name="Ward R.J."/>
            <person name="Monesi N."/>
        </authorList>
    </citation>
    <scope>NUCLEOTIDE SEQUENCE</scope>
    <source>
        <strain evidence="2">HSMRA1968</strain>
        <tissue evidence="2">Whole embryos</tissue>
    </source>
</reference>
<evidence type="ECO:0000313" key="3">
    <source>
        <dbReference type="Proteomes" id="UP001151699"/>
    </source>
</evidence>
<dbReference type="InterPro" id="IPR006056">
    <property type="entry name" value="RidA"/>
</dbReference>
<comment type="caution">
    <text evidence="2">The sequence shown here is derived from an EMBL/GenBank/DDBJ whole genome shotgun (WGS) entry which is preliminary data.</text>
</comment>
<dbReference type="EMBL" id="WJQU01000002">
    <property type="protein sequence ID" value="KAJ6642540.1"/>
    <property type="molecule type" value="Genomic_DNA"/>
</dbReference>
<accession>A0A9Q0S408</accession>
<evidence type="ECO:0000313" key="2">
    <source>
        <dbReference type="EMBL" id="KAJ6642540.1"/>
    </source>
</evidence>
<feature type="non-terminal residue" evidence="2">
    <location>
        <position position="1"/>
    </location>
</feature>